<dbReference type="AlphaFoldDB" id="A0A8D5U9M7"/>
<organism evidence="2 3">
    <name type="scientific">Stygiolobus caldivivus</name>
    <dbReference type="NCBI Taxonomy" id="2824673"/>
    <lineage>
        <taxon>Archaea</taxon>
        <taxon>Thermoproteota</taxon>
        <taxon>Thermoprotei</taxon>
        <taxon>Sulfolobales</taxon>
        <taxon>Sulfolobaceae</taxon>
        <taxon>Stygiolobus</taxon>
    </lineage>
</organism>
<name>A0A8D5U9M7_9CREN</name>
<feature type="domain" description="Amidohydrolase-related" evidence="1">
    <location>
        <begin position="48"/>
        <end position="400"/>
    </location>
</feature>
<dbReference type="InterPro" id="IPR011059">
    <property type="entry name" value="Metal-dep_hydrolase_composite"/>
</dbReference>
<evidence type="ECO:0000313" key="2">
    <source>
        <dbReference type="EMBL" id="BCU71600.1"/>
    </source>
</evidence>
<dbReference type="Proteomes" id="UP000825123">
    <property type="component" value="Chromosome"/>
</dbReference>
<dbReference type="EMBL" id="AP024597">
    <property type="protein sequence ID" value="BCU71600.1"/>
    <property type="molecule type" value="Genomic_DNA"/>
</dbReference>
<dbReference type="InterPro" id="IPR052349">
    <property type="entry name" value="Metallo-hydrolase_Enzymes"/>
</dbReference>
<keyword evidence="3" id="KW-1185">Reference proteome</keyword>
<sequence length="410" mass="47270">MIIKNAVNENGEKINIIIDEGSGIINKVVKGDYNDNHDDNVLDLGGRFISPGLVDSHAHIDSNFLLDVCKEVDTPKFTEALRSLIECKENLTEDEIYRLAKKSMDYYIMHGTLFIRSHVMIDGRKWRERVKSLIRLREEFKDKVYLQIIGFVQSYDYFDTDQEERVIKSIEMGIDGIGGQPHLQPSREDGIYMIKRLFDIAEQYNMILDFHADYADEPDLKFSEVVVSEAIKRKLYGKVSLSHLIAMHSYYEDYAHRLMRWIKNADINIIISPITEMQGSGAHENYPKRRGIPRVRDLLEEKINVSLGHDDIQNHLNPIGDGDLLKASFALMIGDYMFFTRYFKQILQMMTYNGAKSLRIENYGLEEGKKANLVIFNTKNLKDTLIQIPSERMVIANGKVIFNSLKSVTV</sequence>
<dbReference type="Pfam" id="PF01979">
    <property type="entry name" value="Amidohydro_1"/>
    <property type="match status" value="1"/>
</dbReference>
<dbReference type="KEGG" id="csty:KN1_28970"/>
<dbReference type="PANTHER" id="PTHR32027">
    <property type="entry name" value="CYTOSINE DEAMINASE"/>
    <property type="match status" value="1"/>
</dbReference>
<reference evidence="2 3" key="1">
    <citation type="submission" date="2021-04" db="EMBL/GenBank/DDBJ databases">
        <title>Complete genome sequence of Stygiolobus sp. KN-1.</title>
        <authorList>
            <person name="Nakamura K."/>
            <person name="Sakai H."/>
            <person name="Kurosawa N."/>
        </authorList>
    </citation>
    <scope>NUCLEOTIDE SEQUENCE [LARGE SCALE GENOMIC DNA]</scope>
    <source>
        <strain evidence="2 3">KN-1</strain>
    </source>
</reference>
<dbReference type="GO" id="GO:0016814">
    <property type="term" value="F:hydrolase activity, acting on carbon-nitrogen (but not peptide) bonds, in cyclic amidines"/>
    <property type="evidence" value="ECO:0007669"/>
    <property type="project" value="TreeGrafter"/>
</dbReference>
<evidence type="ECO:0000313" key="3">
    <source>
        <dbReference type="Proteomes" id="UP000825123"/>
    </source>
</evidence>
<dbReference type="Gene3D" id="2.30.40.10">
    <property type="entry name" value="Urease, subunit C, domain 1"/>
    <property type="match status" value="1"/>
</dbReference>
<dbReference type="SUPFAM" id="SSF51556">
    <property type="entry name" value="Metallo-dependent hydrolases"/>
    <property type="match status" value="1"/>
</dbReference>
<dbReference type="InterPro" id="IPR032466">
    <property type="entry name" value="Metal_Hydrolase"/>
</dbReference>
<dbReference type="SUPFAM" id="SSF51338">
    <property type="entry name" value="Composite domain of metallo-dependent hydrolases"/>
    <property type="match status" value="1"/>
</dbReference>
<gene>
    <name evidence="2" type="ORF">KN1_28970</name>
</gene>
<dbReference type="InterPro" id="IPR006680">
    <property type="entry name" value="Amidohydro-rel"/>
</dbReference>
<protein>
    <submittedName>
        <fullName evidence="2">Amidohydrolase</fullName>
    </submittedName>
</protein>
<dbReference type="GeneID" id="66164611"/>
<dbReference type="RefSeq" id="WP_221288434.1">
    <property type="nucleotide sequence ID" value="NZ_AP024597.1"/>
</dbReference>
<evidence type="ECO:0000259" key="1">
    <source>
        <dbReference type="Pfam" id="PF01979"/>
    </source>
</evidence>
<accession>A0A8D5U9M7</accession>
<dbReference type="PANTHER" id="PTHR32027:SF0">
    <property type="entry name" value="CYTOSINE DEAMINASE"/>
    <property type="match status" value="1"/>
</dbReference>
<proteinExistence type="predicted"/>
<dbReference type="Gene3D" id="3.20.20.140">
    <property type="entry name" value="Metal-dependent hydrolases"/>
    <property type="match status" value="1"/>
</dbReference>